<dbReference type="CDD" id="cd00093">
    <property type="entry name" value="HTH_XRE"/>
    <property type="match status" value="1"/>
</dbReference>
<dbReference type="Pfam" id="PF01381">
    <property type="entry name" value="HTH_3"/>
    <property type="match status" value="1"/>
</dbReference>
<dbReference type="SUPFAM" id="SSF47413">
    <property type="entry name" value="lambda repressor-like DNA-binding domains"/>
    <property type="match status" value="1"/>
</dbReference>
<dbReference type="GO" id="GO:0005829">
    <property type="term" value="C:cytosol"/>
    <property type="evidence" value="ECO:0007669"/>
    <property type="project" value="TreeGrafter"/>
</dbReference>
<dbReference type="InterPro" id="IPR050807">
    <property type="entry name" value="TransReg_Diox_bact_type"/>
</dbReference>
<dbReference type="AlphaFoldDB" id="A0A9X1RT53"/>
<feature type="domain" description="HTH cro/C1-type" evidence="2">
    <location>
        <begin position="16"/>
        <end position="70"/>
    </location>
</feature>
<dbReference type="InterPro" id="IPR001387">
    <property type="entry name" value="Cro/C1-type_HTH"/>
</dbReference>
<dbReference type="InterPro" id="IPR011051">
    <property type="entry name" value="RmlC_Cupin_sf"/>
</dbReference>
<dbReference type="SUPFAM" id="SSF51182">
    <property type="entry name" value="RmlC-like cupins"/>
    <property type="match status" value="1"/>
</dbReference>
<dbReference type="PROSITE" id="PS50943">
    <property type="entry name" value="HTH_CROC1"/>
    <property type="match status" value="1"/>
</dbReference>
<keyword evidence="1" id="KW-0238">DNA-binding</keyword>
<dbReference type="CDD" id="cd02209">
    <property type="entry name" value="cupin_XRE_C"/>
    <property type="match status" value="1"/>
</dbReference>
<evidence type="ECO:0000313" key="3">
    <source>
        <dbReference type="EMBL" id="MCG5075567.1"/>
    </source>
</evidence>
<dbReference type="InterPro" id="IPR013096">
    <property type="entry name" value="Cupin_2"/>
</dbReference>
<organism evidence="3 4">
    <name type="scientific">Paraburkholderia tagetis</name>
    <dbReference type="NCBI Taxonomy" id="2913261"/>
    <lineage>
        <taxon>Bacteria</taxon>
        <taxon>Pseudomonadati</taxon>
        <taxon>Pseudomonadota</taxon>
        <taxon>Betaproteobacteria</taxon>
        <taxon>Burkholderiales</taxon>
        <taxon>Burkholderiaceae</taxon>
        <taxon>Paraburkholderia</taxon>
    </lineage>
</organism>
<reference evidence="3" key="1">
    <citation type="submission" date="2022-01" db="EMBL/GenBank/DDBJ databases">
        <title>Genome sequence and assembly of Parabukholderia sp. RG36.</title>
        <authorList>
            <person name="Chhetri G."/>
        </authorList>
    </citation>
    <scope>NUCLEOTIDE SEQUENCE</scope>
    <source>
        <strain evidence="3">RG36</strain>
    </source>
</reference>
<gene>
    <name evidence="3" type="ORF">L5014_19695</name>
</gene>
<evidence type="ECO:0000259" key="2">
    <source>
        <dbReference type="PROSITE" id="PS50943"/>
    </source>
</evidence>
<evidence type="ECO:0000313" key="4">
    <source>
        <dbReference type="Proteomes" id="UP001139308"/>
    </source>
</evidence>
<keyword evidence="4" id="KW-1185">Reference proteome</keyword>
<dbReference type="InterPro" id="IPR010982">
    <property type="entry name" value="Lambda_DNA-bd_dom_sf"/>
</dbReference>
<comment type="caution">
    <text evidence="3">The sequence shown here is derived from an EMBL/GenBank/DDBJ whole genome shotgun (WGS) entry which is preliminary data.</text>
</comment>
<dbReference type="Gene3D" id="1.10.260.40">
    <property type="entry name" value="lambda repressor-like DNA-binding domains"/>
    <property type="match status" value="1"/>
</dbReference>
<protein>
    <submittedName>
        <fullName evidence="3">Cupin domain-containing protein</fullName>
    </submittedName>
</protein>
<dbReference type="EMBL" id="JAKLJA010000016">
    <property type="protein sequence ID" value="MCG5075567.1"/>
    <property type="molecule type" value="Genomic_DNA"/>
</dbReference>
<dbReference type="GO" id="GO:0003677">
    <property type="term" value="F:DNA binding"/>
    <property type="evidence" value="ECO:0007669"/>
    <property type="project" value="UniProtKB-KW"/>
</dbReference>
<dbReference type="Proteomes" id="UP001139308">
    <property type="component" value="Unassembled WGS sequence"/>
</dbReference>
<dbReference type="Pfam" id="PF07883">
    <property type="entry name" value="Cupin_2"/>
    <property type="match status" value="1"/>
</dbReference>
<accession>A0A9X1RT53</accession>
<dbReference type="InterPro" id="IPR014710">
    <property type="entry name" value="RmlC-like_jellyroll"/>
</dbReference>
<sequence length="190" mass="20647">MTESAASATTEVATRLRYVRKRYGLSQRELAKRAGVTNGAISLIEQSRVSPSVGSLKKLLECIPMSLAEFFTFDLNEGASVVSRRGEMPNLGNASIEFYLAGANVKDRNMGIMREVYQPLADTGAEMLVHAGHEGGVVVAGQLELTVDGTTWLLDPGDSYYFESRLPHRFRNPSASDVCEVVSANSPPTF</sequence>
<dbReference type="Gene3D" id="2.60.120.10">
    <property type="entry name" value="Jelly Rolls"/>
    <property type="match status" value="1"/>
</dbReference>
<dbReference type="PANTHER" id="PTHR46797:SF11">
    <property type="entry name" value="HTH-TYPE TRANSCRIPTIONAL REGULATOR PUUR"/>
    <property type="match status" value="1"/>
</dbReference>
<dbReference type="PANTHER" id="PTHR46797">
    <property type="entry name" value="HTH-TYPE TRANSCRIPTIONAL REGULATOR"/>
    <property type="match status" value="1"/>
</dbReference>
<name>A0A9X1RT53_9BURK</name>
<proteinExistence type="predicted"/>
<dbReference type="GO" id="GO:0003700">
    <property type="term" value="F:DNA-binding transcription factor activity"/>
    <property type="evidence" value="ECO:0007669"/>
    <property type="project" value="TreeGrafter"/>
</dbReference>
<evidence type="ECO:0000256" key="1">
    <source>
        <dbReference type="ARBA" id="ARBA00023125"/>
    </source>
</evidence>
<dbReference type="SMART" id="SM00530">
    <property type="entry name" value="HTH_XRE"/>
    <property type="match status" value="1"/>
</dbReference>